<dbReference type="NCBIfam" id="TIGR00350">
    <property type="entry name" value="lytR_cpsA_psr"/>
    <property type="match status" value="1"/>
</dbReference>
<organism evidence="5 6">
    <name type="scientific">Nocardioides marmoribigeumensis</name>
    <dbReference type="NCBI Taxonomy" id="433649"/>
    <lineage>
        <taxon>Bacteria</taxon>
        <taxon>Bacillati</taxon>
        <taxon>Actinomycetota</taxon>
        <taxon>Actinomycetes</taxon>
        <taxon>Propionibacteriales</taxon>
        <taxon>Nocardioidaceae</taxon>
        <taxon>Nocardioides</taxon>
    </lineage>
</organism>
<feature type="region of interest" description="Disordered" evidence="2">
    <location>
        <begin position="465"/>
        <end position="525"/>
    </location>
</feature>
<proteinExistence type="inferred from homology"/>
<dbReference type="Pfam" id="PF03816">
    <property type="entry name" value="LytR_cpsA_psr"/>
    <property type="match status" value="1"/>
</dbReference>
<dbReference type="RefSeq" id="WP_310297787.1">
    <property type="nucleotide sequence ID" value="NZ_BAAAPS010000011.1"/>
</dbReference>
<keyword evidence="3" id="KW-0812">Transmembrane</keyword>
<feature type="transmembrane region" description="Helical" evidence="3">
    <location>
        <begin position="61"/>
        <end position="79"/>
    </location>
</feature>
<feature type="compositionally biased region" description="Pro residues" evidence="2">
    <location>
        <begin position="473"/>
        <end position="491"/>
    </location>
</feature>
<feature type="transmembrane region" description="Helical" evidence="3">
    <location>
        <begin position="99"/>
        <end position="119"/>
    </location>
</feature>
<comment type="caution">
    <text evidence="5">The sequence shown here is derived from an EMBL/GenBank/DDBJ whole genome shotgun (WGS) entry which is preliminary data.</text>
</comment>
<comment type="similarity">
    <text evidence="1">Belongs to the LytR/CpsA/Psr (LCP) family.</text>
</comment>
<keyword evidence="3" id="KW-0472">Membrane</keyword>
<feature type="domain" description="Cell envelope-related transcriptional attenuator" evidence="4">
    <location>
        <begin position="211"/>
        <end position="391"/>
    </location>
</feature>
<evidence type="ECO:0000256" key="3">
    <source>
        <dbReference type="SAM" id="Phobius"/>
    </source>
</evidence>
<reference evidence="5 6" key="1">
    <citation type="submission" date="2023-07" db="EMBL/GenBank/DDBJ databases">
        <title>Sequencing the genomes of 1000 actinobacteria strains.</title>
        <authorList>
            <person name="Klenk H.-P."/>
        </authorList>
    </citation>
    <scope>NUCLEOTIDE SEQUENCE [LARGE SCALE GENOMIC DNA]</scope>
    <source>
        <strain evidence="5 6">DSM 19426</strain>
    </source>
</reference>
<dbReference type="PANTHER" id="PTHR33392:SF6">
    <property type="entry name" value="POLYISOPRENYL-TEICHOIC ACID--PEPTIDOGLYCAN TEICHOIC ACID TRANSFERASE TAGU"/>
    <property type="match status" value="1"/>
</dbReference>
<feature type="transmembrane region" description="Helical" evidence="3">
    <location>
        <begin position="131"/>
        <end position="151"/>
    </location>
</feature>
<dbReference type="InterPro" id="IPR050922">
    <property type="entry name" value="LytR/CpsA/Psr_CW_biosynth"/>
</dbReference>
<evidence type="ECO:0000256" key="2">
    <source>
        <dbReference type="SAM" id="MobiDB-lite"/>
    </source>
</evidence>
<dbReference type="Proteomes" id="UP001183648">
    <property type="component" value="Unassembled WGS sequence"/>
</dbReference>
<evidence type="ECO:0000313" key="5">
    <source>
        <dbReference type="EMBL" id="MDR7360789.1"/>
    </source>
</evidence>
<evidence type="ECO:0000259" key="4">
    <source>
        <dbReference type="Pfam" id="PF03816"/>
    </source>
</evidence>
<keyword evidence="6" id="KW-1185">Reference proteome</keyword>
<feature type="region of interest" description="Disordered" evidence="2">
    <location>
        <begin position="1"/>
        <end position="33"/>
    </location>
</feature>
<accession>A0ABU2BQ80</accession>
<dbReference type="Gene3D" id="3.40.630.190">
    <property type="entry name" value="LCP protein"/>
    <property type="match status" value="1"/>
</dbReference>
<evidence type="ECO:0000313" key="6">
    <source>
        <dbReference type="Proteomes" id="UP001183648"/>
    </source>
</evidence>
<gene>
    <name evidence="5" type="ORF">J2S63_000342</name>
</gene>
<sequence length="525" mass="56277">MTTTQARPTQPEDGRTPIPVAPPSDHRKKRARSLPRSLGPVLLGAVVPGAGLLWARRWSGLLLLVPTLAAIGLAVYGYVQVGLRPMLDVAFDPGTLTTVALVGAGVTLVWAVSLLLTYLAVRPHPRTRVRAFFGALVAFVLVIALTGPPALAIRYATVQADLVHSLFEGNKAATTTELPHEITRTDPWGGLNTVSVLLLGGDYGPGRTGVRTDTAVLVRADIPTGNVTMFSLPRNLMNAQFPEDSPLHDLYPDGFRGEGDQGNWMLNAIYGQVPLLHPGVLGSSANEGADAIKQAVEGSLGIPVDYYALVNLGGFRQLVEAMGGVTVDINEYVAVQGNQSAGIPPEEWLHPGPHQHLDGYHALWFARGRYGSSDYSRMLRQRCLIGDLIDEADPVTLLRRYQALARAGKEIVQTDIPARLLPGFVELALRAKGADVRSVAFISSKEFFSGDPDFDWMRDKVRKALAKADRPAPTEPPPAPTDPTSPSPTEPSPTDQPGDGDGAAVRVADSCQYDPARAEAAVQPY</sequence>
<keyword evidence="3" id="KW-1133">Transmembrane helix</keyword>
<dbReference type="InterPro" id="IPR004474">
    <property type="entry name" value="LytR_CpsA_psr"/>
</dbReference>
<dbReference type="EMBL" id="JAVDYG010000001">
    <property type="protein sequence ID" value="MDR7360789.1"/>
    <property type="molecule type" value="Genomic_DNA"/>
</dbReference>
<name>A0ABU2BQ80_9ACTN</name>
<protein>
    <submittedName>
        <fullName evidence="5">LCP family protein required for cell wall assembly</fullName>
    </submittedName>
</protein>
<dbReference type="PANTHER" id="PTHR33392">
    <property type="entry name" value="POLYISOPRENYL-TEICHOIC ACID--PEPTIDOGLYCAN TEICHOIC ACID TRANSFERASE TAGU"/>
    <property type="match status" value="1"/>
</dbReference>
<evidence type="ECO:0000256" key="1">
    <source>
        <dbReference type="ARBA" id="ARBA00006068"/>
    </source>
</evidence>